<gene>
    <name evidence="7" type="primary">proS</name>
    <name evidence="9" type="ORF">NEPTK9_000832</name>
</gene>
<dbReference type="Pfam" id="PF03129">
    <property type="entry name" value="HGTP_anticodon"/>
    <property type="match status" value="1"/>
</dbReference>
<dbReference type="Proteomes" id="UP001194714">
    <property type="component" value="Unassembled WGS sequence"/>
</dbReference>
<dbReference type="InterPro" id="IPR004499">
    <property type="entry name" value="Pro-tRNA-ligase_IIa_arc-type"/>
</dbReference>
<dbReference type="SUPFAM" id="SSF64586">
    <property type="entry name" value="C-terminal domain of ProRS"/>
    <property type="match status" value="1"/>
</dbReference>
<comment type="similarity">
    <text evidence="7">Belongs to the class-II aminoacyl-tRNA synthetase family. ProS type 3 subfamily.</text>
</comment>
<comment type="caution">
    <text evidence="9">The sequence shown here is derived from an EMBL/GenBank/DDBJ whole genome shotgun (WGS) entry which is preliminary data.</text>
</comment>
<proteinExistence type="inferred from homology"/>
<dbReference type="SUPFAM" id="SSF52954">
    <property type="entry name" value="Class II aaRS ABD-related"/>
    <property type="match status" value="1"/>
</dbReference>
<dbReference type="InterPro" id="IPR017449">
    <property type="entry name" value="Pro-tRNA_synth_II"/>
</dbReference>
<feature type="domain" description="Aminoacyl-transfer RNA synthetases class-II family profile" evidence="8">
    <location>
        <begin position="43"/>
        <end position="293"/>
    </location>
</feature>
<evidence type="ECO:0000313" key="9">
    <source>
        <dbReference type="EMBL" id="MBF5059322.1"/>
    </source>
</evidence>
<dbReference type="PANTHER" id="PTHR43382:SF2">
    <property type="entry name" value="BIFUNCTIONAL GLUTAMATE_PROLINE--TRNA LIGASE"/>
    <property type="match status" value="1"/>
</dbReference>
<dbReference type="Gene3D" id="3.30.930.10">
    <property type="entry name" value="Bira Bifunctional Protein, Domain 2"/>
    <property type="match status" value="1"/>
</dbReference>
<protein>
    <recommendedName>
        <fullName evidence="7">Proline--tRNA ligase</fullName>
        <ecNumber evidence="7">6.1.1.15</ecNumber>
    </recommendedName>
    <alternativeName>
        <fullName evidence="7">Prolyl-tRNA synthetase</fullName>
        <shortName evidence="7">ProRS</shortName>
    </alternativeName>
</protein>
<organism evidence="9 10">
    <name type="scientific">Candidatus Neptunichlamydia vexilliferae</name>
    <dbReference type="NCBI Taxonomy" id="1651774"/>
    <lineage>
        <taxon>Bacteria</taxon>
        <taxon>Pseudomonadati</taxon>
        <taxon>Chlamydiota</taxon>
        <taxon>Chlamydiia</taxon>
        <taxon>Parachlamydiales</taxon>
        <taxon>Simkaniaceae</taxon>
        <taxon>Candidatus Neptunichlamydia</taxon>
    </lineage>
</organism>
<dbReference type="Gene3D" id="3.40.50.800">
    <property type="entry name" value="Anticodon-binding domain"/>
    <property type="match status" value="1"/>
</dbReference>
<reference evidence="9 10" key="1">
    <citation type="submission" date="2020-01" db="EMBL/GenBank/DDBJ databases">
        <title>Draft genome sequence of Cand. Neptunochlamydia vexilliferae K9.</title>
        <authorList>
            <person name="Schulz F."/>
            <person name="Koestlbacher S."/>
            <person name="Wascher F."/>
            <person name="Pizzetti I."/>
            <person name="Horn M."/>
        </authorList>
    </citation>
    <scope>NUCLEOTIDE SEQUENCE [LARGE SCALE GENOMIC DNA]</scope>
    <source>
        <strain evidence="9 10">K9</strain>
    </source>
</reference>
<dbReference type="SUPFAM" id="SSF55681">
    <property type="entry name" value="Class II aaRS and biotin synthetases"/>
    <property type="match status" value="1"/>
</dbReference>
<dbReference type="NCBIfam" id="TIGR00408">
    <property type="entry name" value="proS_fam_I"/>
    <property type="match status" value="1"/>
</dbReference>
<evidence type="ECO:0000256" key="5">
    <source>
        <dbReference type="ARBA" id="ARBA00022917"/>
    </source>
</evidence>
<evidence type="ECO:0000256" key="6">
    <source>
        <dbReference type="ARBA" id="ARBA00023146"/>
    </source>
</evidence>
<evidence type="ECO:0000256" key="4">
    <source>
        <dbReference type="ARBA" id="ARBA00022840"/>
    </source>
</evidence>
<dbReference type="PROSITE" id="PS50862">
    <property type="entry name" value="AA_TRNA_LIGASE_II"/>
    <property type="match status" value="1"/>
</dbReference>
<dbReference type="Pfam" id="PF09180">
    <property type="entry name" value="ProRS-C_1"/>
    <property type="match status" value="1"/>
</dbReference>
<accession>A0ABS0AYX3</accession>
<dbReference type="InterPro" id="IPR033721">
    <property type="entry name" value="ProRS_core_arch_euk"/>
</dbReference>
<dbReference type="InterPro" id="IPR045864">
    <property type="entry name" value="aa-tRNA-synth_II/BPL/LPL"/>
</dbReference>
<dbReference type="Gene3D" id="3.30.110.30">
    <property type="entry name" value="C-terminal domain of ProRS"/>
    <property type="match status" value="1"/>
</dbReference>
<comment type="subunit">
    <text evidence="7">Homodimer.</text>
</comment>
<evidence type="ECO:0000256" key="2">
    <source>
        <dbReference type="ARBA" id="ARBA00022598"/>
    </source>
</evidence>
<dbReference type="InterPro" id="IPR016061">
    <property type="entry name" value="Pro-tRNA_ligase_II_C"/>
</dbReference>
<keyword evidence="6 7" id="KW-0030">Aminoacyl-tRNA synthetase</keyword>
<evidence type="ECO:0000313" key="10">
    <source>
        <dbReference type="Proteomes" id="UP001194714"/>
    </source>
</evidence>
<dbReference type="GO" id="GO:0004827">
    <property type="term" value="F:proline-tRNA ligase activity"/>
    <property type="evidence" value="ECO:0007669"/>
    <property type="project" value="UniProtKB-EC"/>
</dbReference>
<evidence type="ECO:0000256" key="3">
    <source>
        <dbReference type="ARBA" id="ARBA00022741"/>
    </source>
</evidence>
<comment type="subcellular location">
    <subcellularLocation>
        <location evidence="7">Cytoplasm</location>
    </subcellularLocation>
</comment>
<dbReference type="InterPro" id="IPR004154">
    <property type="entry name" value="Anticodon-bd"/>
</dbReference>
<keyword evidence="1 7" id="KW-0963">Cytoplasm</keyword>
<evidence type="ECO:0000256" key="7">
    <source>
        <dbReference type="HAMAP-Rule" id="MF_01571"/>
    </source>
</evidence>
<dbReference type="RefSeq" id="WP_194847626.1">
    <property type="nucleotide sequence ID" value="NZ_JAAEJV010000017.1"/>
</dbReference>
<comment type="catalytic activity">
    <reaction evidence="7">
        <text>tRNA(Pro) + L-proline + ATP = L-prolyl-tRNA(Pro) + AMP + diphosphate</text>
        <dbReference type="Rhea" id="RHEA:14305"/>
        <dbReference type="Rhea" id="RHEA-COMP:9700"/>
        <dbReference type="Rhea" id="RHEA-COMP:9702"/>
        <dbReference type="ChEBI" id="CHEBI:30616"/>
        <dbReference type="ChEBI" id="CHEBI:33019"/>
        <dbReference type="ChEBI" id="CHEBI:60039"/>
        <dbReference type="ChEBI" id="CHEBI:78442"/>
        <dbReference type="ChEBI" id="CHEBI:78532"/>
        <dbReference type="ChEBI" id="CHEBI:456215"/>
        <dbReference type="EC" id="6.1.1.15"/>
    </reaction>
</comment>
<keyword evidence="2 7" id="KW-0436">Ligase</keyword>
<comment type="domain">
    <text evidence="7">Consists of three domains: the N-terminal catalytic domain, the anticodon-binding domain and the C-terminal extension.</text>
</comment>
<dbReference type="Pfam" id="PF00587">
    <property type="entry name" value="tRNA-synt_2b"/>
    <property type="match status" value="1"/>
</dbReference>
<dbReference type="InterPro" id="IPR036621">
    <property type="entry name" value="Anticodon-bd_dom_sf"/>
</dbReference>
<dbReference type="EMBL" id="JAAEJV010000017">
    <property type="protein sequence ID" value="MBF5059322.1"/>
    <property type="molecule type" value="Genomic_DNA"/>
</dbReference>
<comment type="function">
    <text evidence="7">Catalyzes the attachment of proline to tRNA(Pro) in a two-step reaction: proline is first activated by ATP to form Pro-AMP and then transferred to the acceptor end of tRNA(Pro).</text>
</comment>
<keyword evidence="10" id="KW-1185">Reference proteome</keyword>
<dbReference type="PANTHER" id="PTHR43382">
    <property type="entry name" value="PROLYL-TRNA SYNTHETASE"/>
    <property type="match status" value="1"/>
</dbReference>
<keyword evidence="3 7" id="KW-0547">Nucleotide-binding</keyword>
<evidence type="ECO:0000256" key="1">
    <source>
        <dbReference type="ARBA" id="ARBA00022490"/>
    </source>
</evidence>
<evidence type="ECO:0000259" key="8">
    <source>
        <dbReference type="PROSITE" id="PS50862"/>
    </source>
</evidence>
<name>A0ABS0AYX3_9BACT</name>
<dbReference type="HAMAP" id="MF_01571">
    <property type="entry name" value="Pro_tRNA_synth_type3"/>
    <property type="match status" value="1"/>
</dbReference>
<dbReference type="CDD" id="cd00778">
    <property type="entry name" value="ProRS_core_arch_euk"/>
    <property type="match status" value="1"/>
</dbReference>
<keyword evidence="4 7" id="KW-0067">ATP-binding</keyword>
<dbReference type="InterPro" id="IPR006195">
    <property type="entry name" value="aa-tRNA-synth_II"/>
</dbReference>
<dbReference type="SMART" id="SM00946">
    <property type="entry name" value="ProRS-C_1"/>
    <property type="match status" value="1"/>
</dbReference>
<dbReference type="InterPro" id="IPR002314">
    <property type="entry name" value="aa-tRNA-synt_IIb"/>
</dbReference>
<sequence length="496" mass="56530">MKKTAVTPTRSEDYPEWYQQVIKVAELAEHSPVRGCMVIKPWGYALWENIQRILDRRFKETGHQNAYFPLFIPLSYLEKEAKHVEGFAKECAVVTHHRLVAGEEGKLVPDGELEEPLVVRPTSEMMIGEMFSKWIESHRDLPLLMNQWANVVRWEMRTRLFLRTTEFLWQEGHTAHATEEEARAEARQMLEIYVDFAENKLAIPVIQGEKTESERFPGAVATYTFEAMMQDGKALQAGTSHFLGQNFSKAQDITFQDREGNQAHAWTTSWGVTTRLIGGMIMVHGDDDGLVLPPRIASAQAVILPLVHKPEAKEKILAYCRALKEKLQKVHYAEDPLTVHLDERDLRSGEKVWSWIKKGVPIRVEIGLRELEQGELTIAKRNKGHKDFEKQTEETLLATIADQLDAIQDDLYAKAKAFRDSHIQEVDTEEAFYAFFKKEAGFVSAHWAGDHAVEEKLQKELSVTVRCIPLDGAKEAGTCPFTGKSSPQRVIFAKSY</sequence>
<dbReference type="EC" id="6.1.1.15" evidence="7"/>
<keyword evidence="5 7" id="KW-0648">Protein biosynthesis</keyword>